<name>A0A2W4QPG5_9GAMM</name>
<gene>
    <name evidence="3" type="ORF">DM484_29115</name>
</gene>
<evidence type="ECO:0000313" key="3">
    <source>
        <dbReference type="EMBL" id="PZN69838.1"/>
    </source>
</evidence>
<dbReference type="PANTHER" id="PTHR44845:SF6">
    <property type="entry name" value="BETA-ALANINE-ACTIVATING ENZYME"/>
    <property type="match status" value="1"/>
</dbReference>
<reference evidence="3 4" key="1">
    <citation type="journal article" date="2018" name="Aquat. Microb. Ecol.">
        <title>Gammaproteobacterial methanotrophs dominate.</title>
        <authorList>
            <person name="Rissanen A.J."/>
            <person name="Saarenheimo J."/>
            <person name="Tiirola M."/>
            <person name="Peura S."/>
            <person name="Aalto S.L."/>
            <person name="Karvinen A."/>
            <person name="Nykanen H."/>
        </authorList>
    </citation>
    <scope>NUCLEOTIDE SEQUENCE [LARGE SCALE GENOMIC DNA]</scope>
    <source>
        <strain evidence="3">AMbin10</strain>
    </source>
</reference>
<dbReference type="AlphaFoldDB" id="A0A2W4QPG5"/>
<comment type="caution">
    <text evidence="3">The sequence shown here is derived from an EMBL/GenBank/DDBJ whole genome shotgun (WGS) entry which is preliminary data.</text>
</comment>
<organism evidence="3 4">
    <name type="scientific">Candidatus Methylumidiphilus alinenensis</name>
    <dbReference type="NCBI Taxonomy" id="2202197"/>
    <lineage>
        <taxon>Bacteria</taxon>
        <taxon>Pseudomonadati</taxon>
        <taxon>Pseudomonadota</taxon>
        <taxon>Gammaproteobacteria</taxon>
        <taxon>Methylococcales</taxon>
        <taxon>Candidatus Methylumidiphilus</taxon>
    </lineage>
</organism>
<protein>
    <submittedName>
        <fullName evidence="3">Uncharacterized protein</fullName>
    </submittedName>
</protein>
<evidence type="ECO:0000313" key="4">
    <source>
        <dbReference type="Proteomes" id="UP000249396"/>
    </source>
</evidence>
<evidence type="ECO:0000256" key="2">
    <source>
        <dbReference type="ARBA" id="ARBA00022553"/>
    </source>
</evidence>
<accession>A0A2W4QPG5</accession>
<proteinExistence type="predicted"/>
<dbReference type="SUPFAM" id="SSF56801">
    <property type="entry name" value="Acetyl-CoA synthetase-like"/>
    <property type="match status" value="1"/>
</dbReference>
<dbReference type="PANTHER" id="PTHR44845">
    <property type="entry name" value="CARRIER DOMAIN-CONTAINING PROTEIN"/>
    <property type="match status" value="1"/>
</dbReference>
<keyword evidence="2" id="KW-0597">Phosphoprotein</keyword>
<sequence>MGGRCVALGYLGSPDLTQKRFIPDPFSPDYEARLYRTGDLAKKLATGGNGCKARCWQGN</sequence>
<keyword evidence="1" id="KW-0596">Phosphopantetheine</keyword>
<dbReference type="EMBL" id="QJPH01000569">
    <property type="protein sequence ID" value="PZN69838.1"/>
    <property type="molecule type" value="Genomic_DNA"/>
</dbReference>
<dbReference type="Gene3D" id="2.30.38.10">
    <property type="entry name" value="Luciferase, Domain 3"/>
    <property type="match status" value="1"/>
</dbReference>
<dbReference type="Proteomes" id="UP000249396">
    <property type="component" value="Unassembled WGS sequence"/>
</dbReference>
<evidence type="ECO:0000256" key="1">
    <source>
        <dbReference type="ARBA" id="ARBA00022450"/>
    </source>
</evidence>